<evidence type="ECO:0000313" key="3">
    <source>
        <dbReference type="Proteomes" id="UP000238205"/>
    </source>
</evidence>
<keyword evidence="1" id="KW-0472">Membrane</keyword>
<comment type="caution">
    <text evidence="2">The sequence shown here is derived from an EMBL/GenBank/DDBJ whole genome shotgun (WGS) entry which is preliminary data.</text>
</comment>
<dbReference type="AlphaFoldDB" id="A0A2T0W7C7"/>
<sequence length="80" mass="9382">MFFIWEFIKFLGFLLFCLGLMVMSWVYIKGSRKGMDANPPEALTGWPRSRLLNLIVFHLFYFSLLILINNYVLGGFQLNV</sequence>
<reference evidence="2 3" key="1">
    <citation type="submission" date="2018-03" db="EMBL/GenBank/DDBJ databases">
        <title>Genomic Encyclopedia of Archaeal and Bacterial Type Strains, Phase II (KMG-II): from individual species to whole genera.</title>
        <authorList>
            <person name="Goeker M."/>
        </authorList>
    </citation>
    <scope>NUCLEOTIDE SEQUENCE [LARGE SCALE GENOMIC DNA]</scope>
    <source>
        <strain evidence="2 3">DSM 13175</strain>
    </source>
</reference>
<dbReference type="Proteomes" id="UP000238205">
    <property type="component" value="Unassembled WGS sequence"/>
</dbReference>
<dbReference type="EMBL" id="PVTO01000010">
    <property type="protein sequence ID" value="PRY82617.1"/>
    <property type="molecule type" value="Genomic_DNA"/>
</dbReference>
<proteinExistence type="predicted"/>
<gene>
    <name evidence="2" type="ORF">CLV38_11078</name>
</gene>
<evidence type="ECO:0000313" key="2">
    <source>
        <dbReference type="EMBL" id="PRY82617.1"/>
    </source>
</evidence>
<keyword evidence="1" id="KW-1133">Transmembrane helix</keyword>
<name>A0A2T0W7C7_9LACT</name>
<feature type="transmembrane region" description="Helical" evidence="1">
    <location>
        <begin position="7"/>
        <end position="28"/>
    </location>
</feature>
<organism evidence="2 3">
    <name type="scientific">Alkalibacterium olivapovliticus</name>
    <dbReference type="NCBI Taxonomy" id="99907"/>
    <lineage>
        <taxon>Bacteria</taxon>
        <taxon>Bacillati</taxon>
        <taxon>Bacillota</taxon>
        <taxon>Bacilli</taxon>
        <taxon>Lactobacillales</taxon>
        <taxon>Carnobacteriaceae</taxon>
        <taxon>Alkalibacterium</taxon>
    </lineage>
</organism>
<keyword evidence="3" id="KW-1185">Reference proteome</keyword>
<protein>
    <submittedName>
        <fullName evidence="2">Uncharacterized protein</fullName>
    </submittedName>
</protein>
<feature type="transmembrane region" description="Helical" evidence="1">
    <location>
        <begin position="51"/>
        <end position="73"/>
    </location>
</feature>
<keyword evidence="1" id="KW-0812">Transmembrane</keyword>
<evidence type="ECO:0000256" key="1">
    <source>
        <dbReference type="SAM" id="Phobius"/>
    </source>
</evidence>
<accession>A0A2T0W7C7</accession>